<gene>
    <name evidence="1" type="ORF">SAMN02745202_01358</name>
</gene>
<protein>
    <recommendedName>
        <fullName evidence="3">Dehydrogenase</fullName>
    </recommendedName>
</protein>
<name>A0A1T4P9P9_9BACT</name>
<sequence>MADNFLERQRQDYEARKAAWLKNKKHLTKFKRVAPQPPEDEAL</sequence>
<organism evidence="1 2">
    <name type="scientific">Segatella oulorum</name>
    <dbReference type="NCBI Taxonomy" id="28136"/>
    <lineage>
        <taxon>Bacteria</taxon>
        <taxon>Pseudomonadati</taxon>
        <taxon>Bacteroidota</taxon>
        <taxon>Bacteroidia</taxon>
        <taxon>Bacteroidales</taxon>
        <taxon>Prevotellaceae</taxon>
        <taxon>Segatella</taxon>
    </lineage>
</organism>
<reference evidence="1 2" key="1">
    <citation type="submission" date="2017-02" db="EMBL/GenBank/DDBJ databases">
        <authorList>
            <person name="Peterson S.W."/>
        </authorList>
    </citation>
    <scope>NUCLEOTIDE SEQUENCE [LARGE SCALE GENOMIC DNA]</scope>
    <source>
        <strain evidence="1 2">ATCC 43324</strain>
    </source>
</reference>
<dbReference type="GeneID" id="95427149"/>
<accession>A0A1T4P9P9</accession>
<evidence type="ECO:0008006" key="3">
    <source>
        <dbReference type="Google" id="ProtNLM"/>
    </source>
</evidence>
<proteinExistence type="predicted"/>
<evidence type="ECO:0000313" key="2">
    <source>
        <dbReference type="Proteomes" id="UP000190065"/>
    </source>
</evidence>
<dbReference type="EMBL" id="FUXK01000013">
    <property type="protein sequence ID" value="SJZ88263.1"/>
    <property type="molecule type" value="Genomic_DNA"/>
</dbReference>
<dbReference type="STRING" id="28136.SAMN02745202_01358"/>
<dbReference type="RefSeq" id="WP_004379292.1">
    <property type="nucleotide sequence ID" value="NZ_CALIMT010000083.1"/>
</dbReference>
<evidence type="ECO:0000313" key="1">
    <source>
        <dbReference type="EMBL" id="SJZ88263.1"/>
    </source>
</evidence>
<dbReference type="Proteomes" id="UP000190065">
    <property type="component" value="Unassembled WGS sequence"/>
</dbReference>
<dbReference type="AlphaFoldDB" id="A0A1T4P9P9"/>